<sequence length="240" mass="26684">EFTSTNFHHGGTFTFGPFPKYIGERNVVAFSIDKDTFSVVELCSYTKDLGYVSVGGLFHFDSKSSKFVRLNSDSQLLELISDLKNGDILDIYVQHEIDNPEVADVGLVVGSDVAETDSIYVSGPVVGSRDTTSEPFYIESGPRWNLGYLEDIGIVEGADIYGAELEELSALPEEDDTDGDDELRAFRDERRSKKAAKYAQFNEKRKDAINDEQRRKKIADAEEVILGEAGIDRGFEDIGK</sequence>
<protein>
    <recommendedName>
        <fullName evidence="1">PB1-like domain-containing protein</fullName>
    </recommendedName>
</protein>
<name>A0A1J6JRY5_NICAT</name>
<dbReference type="SMR" id="A0A1J6JRY5"/>
<dbReference type="InterPro" id="IPR058594">
    <property type="entry name" value="PB1-like_dom_pln"/>
</dbReference>
<dbReference type="OMA" id="QHEIDNP"/>
<gene>
    <name evidence="2" type="ORF">A4A49_65716</name>
</gene>
<dbReference type="Proteomes" id="UP000187609">
    <property type="component" value="Unassembled WGS sequence"/>
</dbReference>
<dbReference type="EMBL" id="MJEQ01005210">
    <property type="protein sequence ID" value="OIT20509.1"/>
    <property type="molecule type" value="Genomic_DNA"/>
</dbReference>
<feature type="non-terminal residue" evidence="2">
    <location>
        <position position="1"/>
    </location>
</feature>
<feature type="domain" description="PB1-like" evidence="1">
    <location>
        <begin position="5"/>
        <end position="95"/>
    </location>
</feature>
<evidence type="ECO:0000313" key="3">
    <source>
        <dbReference type="Proteomes" id="UP000187609"/>
    </source>
</evidence>
<reference evidence="2" key="1">
    <citation type="submission" date="2016-11" db="EMBL/GenBank/DDBJ databases">
        <title>The genome of Nicotiana attenuata.</title>
        <authorList>
            <person name="Xu S."/>
            <person name="Brockmoeller T."/>
            <person name="Gaquerel E."/>
            <person name="Navarro A."/>
            <person name="Kuhl H."/>
            <person name="Gase K."/>
            <person name="Ling Z."/>
            <person name="Zhou W."/>
            <person name="Kreitzer C."/>
            <person name="Stanke M."/>
            <person name="Tang H."/>
            <person name="Lyons E."/>
            <person name="Pandey P."/>
            <person name="Pandey S.P."/>
            <person name="Timmermann B."/>
            <person name="Baldwin I.T."/>
        </authorList>
    </citation>
    <scope>NUCLEOTIDE SEQUENCE [LARGE SCALE GENOMIC DNA]</scope>
    <source>
        <strain evidence="2">UT</strain>
    </source>
</reference>
<evidence type="ECO:0000313" key="2">
    <source>
        <dbReference type="EMBL" id="OIT20509.1"/>
    </source>
</evidence>
<organism evidence="2 3">
    <name type="scientific">Nicotiana attenuata</name>
    <name type="common">Coyote tobacco</name>
    <dbReference type="NCBI Taxonomy" id="49451"/>
    <lineage>
        <taxon>Eukaryota</taxon>
        <taxon>Viridiplantae</taxon>
        <taxon>Streptophyta</taxon>
        <taxon>Embryophyta</taxon>
        <taxon>Tracheophyta</taxon>
        <taxon>Spermatophyta</taxon>
        <taxon>Magnoliopsida</taxon>
        <taxon>eudicotyledons</taxon>
        <taxon>Gunneridae</taxon>
        <taxon>Pentapetalae</taxon>
        <taxon>asterids</taxon>
        <taxon>lamiids</taxon>
        <taxon>Solanales</taxon>
        <taxon>Solanaceae</taxon>
        <taxon>Nicotianoideae</taxon>
        <taxon>Nicotianeae</taxon>
        <taxon>Nicotiana</taxon>
    </lineage>
</organism>
<accession>A0A1J6JRY5</accession>
<dbReference type="AlphaFoldDB" id="A0A1J6JRY5"/>
<comment type="caution">
    <text evidence="2">The sequence shown here is derived from an EMBL/GenBank/DDBJ whole genome shotgun (WGS) entry which is preliminary data.</text>
</comment>
<feature type="non-terminal residue" evidence="2">
    <location>
        <position position="240"/>
    </location>
</feature>
<evidence type="ECO:0000259" key="1">
    <source>
        <dbReference type="Pfam" id="PF26130"/>
    </source>
</evidence>
<dbReference type="Gramene" id="OIT20509">
    <property type="protein sequence ID" value="OIT20509"/>
    <property type="gene ID" value="A4A49_65716"/>
</dbReference>
<proteinExistence type="predicted"/>
<dbReference type="Pfam" id="PF26130">
    <property type="entry name" value="PB1-like"/>
    <property type="match status" value="1"/>
</dbReference>
<keyword evidence="3" id="KW-1185">Reference proteome</keyword>